<evidence type="ECO:0000256" key="1">
    <source>
        <dbReference type="SAM" id="MobiDB-lite"/>
    </source>
</evidence>
<dbReference type="AlphaFoldDB" id="A0A6J2J2U1"/>
<feature type="region of interest" description="Disordered" evidence="1">
    <location>
        <begin position="223"/>
        <end position="317"/>
    </location>
</feature>
<sequence length="317" mass="34099">MHCYGERYKPLYLPGPAYGTDTVQPCPARADGCGGTCHPLSIIKGPAPRWQSYPQPLTYVCPPPAVSQPSLLPCQPYVQKCLLLYSEPCETTRLLPSVRFGPGQSCQPCETAGPDKKRVAKSLPPCATRCPEPGKLRFPPCAIRYSASCRAGGRSPRLAKSSSRWFGPDLRPPGLPGGYSLPLGGVTECPPQPCIARPCPQEYAGGFPQHKCTKGYPTQECAPTPSAEQRLAKGPPEPRATKCPPGKGLKECPAQKSAAKSSLPQEGVKAKGSSAQHLSKSRCLYPRAPHRPGHHHPAGAKRSSHPKKSRCASKWIW</sequence>
<feature type="compositionally biased region" description="Basic residues" evidence="1">
    <location>
        <begin position="288"/>
        <end position="311"/>
    </location>
</feature>
<evidence type="ECO:0000313" key="3">
    <source>
        <dbReference type="RefSeq" id="XP_027606579.1"/>
    </source>
</evidence>
<dbReference type="RefSeq" id="XP_027606579.1">
    <property type="nucleotide sequence ID" value="XM_027750778.1"/>
</dbReference>
<reference evidence="3" key="1">
    <citation type="submission" date="2025-08" db="UniProtKB">
        <authorList>
            <consortium name="RefSeq"/>
        </authorList>
    </citation>
    <scope>IDENTIFICATION</scope>
    <source>
        <tissue evidence="3">Muscle</tissue>
    </source>
</reference>
<dbReference type="InParanoid" id="A0A6J2J2U1"/>
<protein>
    <submittedName>
        <fullName evidence="3">Uncharacterized protein LOC114003624</fullName>
    </submittedName>
</protein>
<dbReference type="GeneID" id="114003624"/>
<evidence type="ECO:0000313" key="2">
    <source>
        <dbReference type="Proteomes" id="UP000504627"/>
    </source>
</evidence>
<gene>
    <name evidence="3" type="primary">LOC114003624</name>
</gene>
<name>A0A6J2J2U1_9PASS</name>
<keyword evidence="2" id="KW-1185">Reference proteome</keyword>
<accession>A0A6J2J2U1</accession>
<dbReference type="Proteomes" id="UP000504627">
    <property type="component" value="Unplaced"/>
</dbReference>
<proteinExistence type="predicted"/>
<organism evidence="2 3">
    <name type="scientific">Pipra filicauda</name>
    <name type="common">Wire-tailed manakin</name>
    <dbReference type="NCBI Taxonomy" id="649802"/>
    <lineage>
        <taxon>Eukaryota</taxon>
        <taxon>Metazoa</taxon>
        <taxon>Chordata</taxon>
        <taxon>Craniata</taxon>
        <taxon>Vertebrata</taxon>
        <taxon>Euteleostomi</taxon>
        <taxon>Archelosauria</taxon>
        <taxon>Archosauria</taxon>
        <taxon>Dinosauria</taxon>
        <taxon>Saurischia</taxon>
        <taxon>Theropoda</taxon>
        <taxon>Coelurosauria</taxon>
        <taxon>Aves</taxon>
        <taxon>Neognathae</taxon>
        <taxon>Neoaves</taxon>
        <taxon>Telluraves</taxon>
        <taxon>Australaves</taxon>
        <taxon>Passeriformes</taxon>
        <taxon>Pipridae</taxon>
        <taxon>Pipra</taxon>
    </lineage>
</organism>